<accession>S3CT63</accession>
<dbReference type="HOGENOM" id="CLU_021993_0_0_1"/>
<keyword evidence="10" id="KW-1185">Reference proteome</keyword>
<comment type="similarity">
    <text evidence="2">Belongs to the major facilitator superfamily.</text>
</comment>
<dbReference type="GO" id="GO:0012505">
    <property type="term" value="C:endomembrane system"/>
    <property type="evidence" value="ECO:0007669"/>
    <property type="project" value="UniProtKB-SubCell"/>
</dbReference>
<feature type="transmembrane region" description="Helical" evidence="7">
    <location>
        <begin position="422"/>
        <end position="441"/>
    </location>
</feature>
<evidence type="ECO:0000256" key="7">
    <source>
        <dbReference type="SAM" id="Phobius"/>
    </source>
</evidence>
<dbReference type="PROSITE" id="PS50850">
    <property type="entry name" value="MFS"/>
    <property type="match status" value="1"/>
</dbReference>
<dbReference type="OrthoDB" id="413079at2759"/>
<dbReference type="eggNOG" id="ENOG502QQA7">
    <property type="taxonomic scope" value="Eukaryota"/>
</dbReference>
<dbReference type="PANTHER" id="PTHR23514">
    <property type="entry name" value="BYPASS OF STOP CODON PROTEIN 6"/>
    <property type="match status" value="1"/>
</dbReference>
<evidence type="ECO:0000313" key="9">
    <source>
        <dbReference type="EMBL" id="EPE28820.1"/>
    </source>
</evidence>
<comment type="subcellular location">
    <subcellularLocation>
        <location evidence="1">Endomembrane system</location>
        <topology evidence="1">Multi-pass membrane protein</topology>
    </subcellularLocation>
</comment>
<evidence type="ECO:0000313" key="10">
    <source>
        <dbReference type="Proteomes" id="UP000016922"/>
    </source>
</evidence>
<feature type="transmembrane region" description="Helical" evidence="7">
    <location>
        <begin position="305"/>
        <end position="325"/>
    </location>
</feature>
<dbReference type="Gene3D" id="1.20.1250.20">
    <property type="entry name" value="MFS general substrate transporter like domains"/>
    <property type="match status" value="2"/>
</dbReference>
<feature type="transmembrane region" description="Helical" evidence="7">
    <location>
        <begin position="332"/>
        <end position="350"/>
    </location>
</feature>
<feature type="transmembrane region" description="Helical" evidence="7">
    <location>
        <begin position="267"/>
        <end position="293"/>
    </location>
</feature>
<dbReference type="FunFam" id="1.20.1250.20:FF:000308">
    <property type="entry name" value="MFS efflux transporter"/>
    <property type="match status" value="1"/>
</dbReference>
<organism evidence="9 10">
    <name type="scientific">Glarea lozoyensis (strain ATCC 20868 / MF5171)</name>
    <dbReference type="NCBI Taxonomy" id="1116229"/>
    <lineage>
        <taxon>Eukaryota</taxon>
        <taxon>Fungi</taxon>
        <taxon>Dikarya</taxon>
        <taxon>Ascomycota</taxon>
        <taxon>Pezizomycotina</taxon>
        <taxon>Leotiomycetes</taxon>
        <taxon>Helotiales</taxon>
        <taxon>Helotiaceae</taxon>
        <taxon>Glarea</taxon>
    </lineage>
</organism>
<dbReference type="InterPro" id="IPR051788">
    <property type="entry name" value="MFS_Transporter"/>
</dbReference>
<evidence type="ECO:0000256" key="6">
    <source>
        <dbReference type="ARBA" id="ARBA00023136"/>
    </source>
</evidence>
<dbReference type="GO" id="GO:0016020">
    <property type="term" value="C:membrane"/>
    <property type="evidence" value="ECO:0007669"/>
    <property type="project" value="TreeGrafter"/>
</dbReference>
<dbReference type="InterPro" id="IPR020846">
    <property type="entry name" value="MFS_dom"/>
</dbReference>
<reference evidence="9 10" key="1">
    <citation type="journal article" date="2013" name="BMC Genomics">
        <title>Genomics-driven discovery of the pneumocandin biosynthetic gene cluster in the fungus Glarea lozoyensis.</title>
        <authorList>
            <person name="Chen L."/>
            <person name="Yue Q."/>
            <person name="Zhang X."/>
            <person name="Xiang M."/>
            <person name="Wang C."/>
            <person name="Li S."/>
            <person name="Che Y."/>
            <person name="Ortiz-Lopez F.J."/>
            <person name="Bills G.F."/>
            <person name="Liu X."/>
            <person name="An Z."/>
        </authorList>
    </citation>
    <scope>NUCLEOTIDE SEQUENCE [LARGE SCALE GENOMIC DNA]</scope>
    <source>
        <strain evidence="10">ATCC 20868 / MF5171</strain>
    </source>
</reference>
<dbReference type="GO" id="GO:0022857">
    <property type="term" value="F:transmembrane transporter activity"/>
    <property type="evidence" value="ECO:0007669"/>
    <property type="project" value="InterPro"/>
</dbReference>
<dbReference type="InterPro" id="IPR011701">
    <property type="entry name" value="MFS"/>
</dbReference>
<keyword evidence="5 7" id="KW-1133">Transmembrane helix</keyword>
<dbReference type="OMA" id="DAAWCAW"/>
<gene>
    <name evidence="9" type="ORF">GLAREA_09941</name>
</gene>
<name>S3CT63_GLAL2</name>
<evidence type="ECO:0000256" key="2">
    <source>
        <dbReference type="ARBA" id="ARBA00008335"/>
    </source>
</evidence>
<feature type="transmembrane region" description="Helical" evidence="7">
    <location>
        <begin position="94"/>
        <end position="116"/>
    </location>
</feature>
<feature type="transmembrane region" description="Helical" evidence="7">
    <location>
        <begin position="356"/>
        <end position="380"/>
    </location>
</feature>
<dbReference type="FunFam" id="1.20.1250.20:FF:000286">
    <property type="entry name" value="MFS efflux transporter"/>
    <property type="match status" value="1"/>
</dbReference>
<dbReference type="GeneID" id="19468988"/>
<evidence type="ECO:0000256" key="4">
    <source>
        <dbReference type="ARBA" id="ARBA00022692"/>
    </source>
</evidence>
<evidence type="ECO:0000256" key="3">
    <source>
        <dbReference type="ARBA" id="ARBA00022448"/>
    </source>
</evidence>
<dbReference type="Pfam" id="PF07690">
    <property type="entry name" value="MFS_1"/>
    <property type="match status" value="1"/>
</dbReference>
<keyword evidence="4 7" id="KW-0812">Transmembrane</keyword>
<feature type="transmembrane region" description="Helical" evidence="7">
    <location>
        <begin position="187"/>
        <end position="208"/>
    </location>
</feature>
<dbReference type="PANTHER" id="PTHR23514:SF3">
    <property type="entry name" value="BYPASS OF STOP CODON PROTEIN 6"/>
    <property type="match status" value="1"/>
</dbReference>
<evidence type="ECO:0000259" key="8">
    <source>
        <dbReference type="PROSITE" id="PS50850"/>
    </source>
</evidence>
<dbReference type="InterPro" id="IPR036259">
    <property type="entry name" value="MFS_trans_sf"/>
</dbReference>
<feature type="transmembrane region" description="Helical" evidence="7">
    <location>
        <begin position="128"/>
        <end position="146"/>
    </location>
</feature>
<dbReference type="AlphaFoldDB" id="S3CT63"/>
<protein>
    <submittedName>
        <fullName evidence="9">MFS general substrate transporter</fullName>
    </submittedName>
</protein>
<feature type="domain" description="Major facilitator superfamily (MFS) profile" evidence="8">
    <location>
        <begin position="61"/>
        <end position="447"/>
    </location>
</feature>
<evidence type="ECO:0000256" key="5">
    <source>
        <dbReference type="ARBA" id="ARBA00022989"/>
    </source>
</evidence>
<keyword evidence="6 7" id="KW-0472">Membrane</keyword>
<feature type="transmembrane region" description="Helical" evidence="7">
    <location>
        <begin position="214"/>
        <end position="236"/>
    </location>
</feature>
<dbReference type="Proteomes" id="UP000016922">
    <property type="component" value="Unassembled WGS sequence"/>
</dbReference>
<dbReference type="EMBL" id="KE145368">
    <property type="protein sequence ID" value="EPE28820.1"/>
    <property type="molecule type" value="Genomic_DNA"/>
</dbReference>
<feature type="transmembrane region" description="Helical" evidence="7">
    <location>
        <begin position="392"/>
        <end position="416"/>
    </location>
</feature>
<feature type="transmembrane region" description="Helical" evidence="7">
    <location>
        <begin position="69"/>
        <end position="88"/>
    </location>
</feature>
<proteinExistence type="inferred from homology"/>
<feature type="transmembrane region" description="Helical" evidence="7">
    <location>
        <begin position="152"/>
        <end position="175"/>
    </location>
</feature>
<dbReference type="RefSeq" id="XP_008084728.1">
    <property type="nucleotide sequence ID" value="XM_008086537.1"/>
</dbReference>
<evidence type="ECO:0000256" key="1">
    <source>
        <dbReference type="ARBA" id="ARBA00004127"/>
    </source>
</evidence>
<dbReference type="KEGG" id="glz:GLAREA_09941"/>
<dbReference type="SUPFAM" id="SSF103473">
    <property type="entry name" value="MFS general substrate transporter"/>
    <property type="match status" value="1"/>
</dbReference>
<keyword evidence="3" id="KW-0813">Transport</keyword>
<sequence length="459" mass="49730">MATLTQTELDITDVGLLEFLPLSKTASAAPSISHSHVTFADDVRGEAVPPTNAFEARPRWNHPANKWKVFAAFWSFLVVGLNDGSYGLETYYSLSYTVVSLIFLSPFAGYTLAAITNTSVHIRLGQRGVAVIGPLCHFLSYIVLSIHPPYPVMVVMFIFVGFGNGLIDSAWCAWLGNMADANQIAGVLHGCYAIGATVAPLIATLLFTKGGQQWYSYYYLLIGIAGLELLFCAFTFRNQTGKVYQQENPSMHTQTSGRTREALKHKLTWIFALFIFGYMGAEVSLGGWVVLFMSKIRAASSFQSGATSAGFWAGMAVGRLGLSFITARLGEFYSILAYIFVCLALELVFWLVPSLIISAVAVSLLGVFIGPLFPTGMVLLTKMMPKHLHVGAVGFAAAFGGGGGAIFPFIVGAIAQRKGVESLQPVILAILILIASLWMCLPKSEKRTNGDEVELEAMR</sequence>